<dbReference type="RefSeq" id="WP_187818267.1">
    <property type="nucleotide sequence ID" value="NZ_JACTVJ010000021.1"/>
</dbReference>
<gene>
    <name evidence="1" type="ORF">H9Y04_35355</name>
</gene>
<sequence length="366" mass="40928">MTTAQALPSYTRLTADYERHLTLHGVTASMLTHKWQPGDLIAPRSDVDVRVIVNQAPDSWWDWNHAVGLAHTQAVAQHVLNRRFLEHPPGFAFTTTELERHRVSPPEIATWSLIAGNAALLRRWKSHAQTMPWSQEDERFYRGILGSRAGGMYQLAKDSIDNVHHDVEGYRGHCVTWHYVAPCWFAAASLATRTRCPGKSAALAQWHPGELEAHAEKFLRYGMSGSAPGIAPEELLNEAHDAVEALIRRVPKPRAVQEPDEADAIAWTMTAGMLRVRVARWLYYLDPPPGTATSYLVAREEKELMAAKAMLVRLADRLTGPEGRLAAAMAALIQAGPTTPAALRRHLHDWHRHRALVEDFFSAHSV</sequence>
<proteinExistence type="predicted"/>
<comment type="caution">
    <text evidence="1">The sequence shown here is derived from an EMBL/GenBank/DDBJ whole genome shotgun (WGS) entry which is preliminary data.</text>
</comment>
<evidence type="ECO:0000313" key="1">
    <source>
        <dbReference type="EMBL" id="MBC9717822.1"/>
    </source>
</evidence>
<keyword evidence="2" id="KW-1185">Reference proteome</keyword>
<evidence type="ECO:0000313" key="2">
    <source>
        <dbReference type="Proteomes" id="UP000642284"/>
    </source>
</evidence>
<reference evidence="1 2" key="1">
    <citation type="submission" date="2020-08" db="EMBL/GenBank/DDBJ databases">
        <title>Genemic of Streptomyces polyaspartic.</title>
        <authorList>
            <person name="Liu W."/>
        </authorList>
    </citation>
    <scope>NUCLEOTIDE SEQUENCE [LARGE SCALE GENOMIC DNA]</scope>
    <source>
        <strain evidence="1 2">TRM66268-LWL</strain>
    </source>
</reference>
<organism evidence="1 2">
    <name type="scientific">Streptomyces polyasparticus</name>
    <dbReference type="NCBI Taxonomy" id="2767826"/>
    <lineage>
        <taxon>Bacteria</taxon>
        <taxon>Bacillati</taxon>
        <taxon>Actinomycetota</taxon>
        <taxon>Actinomycetes</taxon>
        <taxon>Kitasatosporales</taxon>
        <taxon>Streptomycetaceae</taxon>
        <taxon>Streptomyces</taxon>
    </lineage>
</organism>
<name>A0ABR7ST86_9ACTN</name>
<accession>A0ABR7ST86</accession>
<dbReference type="EMBL" id="JACTVJ010000021">
    <property type="protein sequence ID" value="MBC9717822.1"/>
    <property type="molecule type" value="Genomic_DNA"/>
</dbReference>
<protein>
    <recommendedName>
        <fullName evidence="3">Nucleotidyltransferase</fullName>
    </recommendedName>
</protein>
<dbReference type="Proteomes" id="UP000642284">
    <property type="component" value="Unassembled WGS sequence"/>
</dbReference>
<evidence type="ECO:0008006" key="3">
    <source>
        <dbReference type="Google" id="ProtNLM"/>
    </source>
</evidence>